<feature type="transmembrane region" description="Helical" evidence="6">
    <location>
        <begin position="101"/>
        <end position="121"/>
    </location>
</feature>
<evidence type="ECO:0000256" key="3">
    <source>
        <dbReference type="ARBA" id="ARBA00022692"/>
    </source>
</evidence>
<feature type="transmembrane region" description="Helical" evidence="6">
    <location>
        <begin position="343"/>
        <end position="364"/>
    </location>
</feature>
<evidence type="ECO:0000256" key="2">
    <source>
        <dbReference type="ARBA" id="ARBA00022475"/>
    </source>
</evidence>
<feature type="transmembrane region" description="Helical" evidence="6">
    <location>
        <begin position="161"/>
        <end position="184"/>
    </location>
</feature>
<dbReference type="Proteomes" id="UP000216122">
    <property type="component" value="Unassembled WGS sequence"/>
</dbReference>
<name>A0A256VEQ0_LIMRT</name>
<dbReference type="InterPro" id="IPR002797">
    <property type="entry name" value="Polysacc_synth"/>
</dbReference>
<keyword evidence="2" id="KW-1003">Cell membrane</keyword>
<dbReference type="GO" id="GO:0005886">
    <property type="term" value="C:plasma membrane"/>
    <property type="evidence" value="ECO:0007669"/>
    <property type="project" value="UniProtKB-SubCell"/>
</dbReference>
<feature type="transmembrane region" description="Helical" evidence="6">
    <location>
        <begin position="72"/>
        <end position="95"/>
    </location>
</feature>
<gene>
    <name evidence="7" type="ORF">CBG21_08915</name>
</gene>
<proteinExistence type="predicted"/>
<dbReference type="RefSeq" id="WP_094538442.1">
    <property type="nucleotide sequence ID" value="NZ_NGQC01000065.1"/>
</dbReference>
<evidence type="ECO:0000256" key="6">
    <source>
        <dbReference type="SAM" id="Phobius"/>
    </source>
</evidence>
<evidence type="ECO:0000256" key="5">
    <source>
        <dbReference type="ARBA" id="ARBA00023136"/>
    </source>
</evidence>
<sequence length="457" mass="51244">MGNSLIFAIGNMGSKLVQFVLIPLYSYTLTTSDFGDADFLTQLVYLLTPIIGLELFDAAFRFALDKKEDKIVVFNTTLFPLLIISLVTILITLLLKQIVGSYPVLITGIFLIANIIFAFFSNFIRAIGYVKEFAIAGIVNTVFMGISSCLLLVFFKMGLYGYILSFTIGLVSGCIYIIIAAKLFKFINLKSINKTKLIAMLKYSVPLIPNYFAWWLNASSDRLFIITMIGASANGLYAMASKIPNFINVVTTIFSQSWQISIVEEYDHKGNKKFVSNVFVSFVSALFLVGILIVTFARPIFLWILDRSYYEGWKLTALLVLAVIYNGIALFLEAIYTAYKKTFSVLITTTYGAIINVLVTVSLIPLMGYYGAALANVISFFVVILIRIIEVHRIGILNIDVKRISVYHFLFFLVSFISLICKNVILVSIIGVFICALILLFDKNISKQFNMLKGRKK</sequence>
<dbReference type="AlphaFoldDB" id="A0A256VEQ0"/>
<dbReference type="Pfam" id="PF01943">
    <property type="entry name" value="Polysacc_synt"/>
    <property type="match status" value="1"/>
</dbReference>
<feature type="transmembrane region" description="Helical" evidence="6">
    <location>
        <begin position="370"/>
        <end position="389"/>
    </location>
</feature>
<feature type="transmembrane region" description="Helical" evidence="6">
    <location>
        <begin position="278"/>
        <end position="305"/>
    </location>
</feature>
<reference evidence="7 8" key="2">
    <citation type="submission" date="2017-09" db="EMBL/GenBank/DDBJ databases">
        <title>Tripartite evolution among Lactobacillus johnsonii, Lactobacillus taiwanensis, Lactobacillus reuteri and their rodent host.</title>
        <authorList>
            <person name="Wang T."/>
            <person name="Knowles S."/>
            <person name="Cheng C."/>
        </authorList>
    </citation>
    <scope>NUCLEOTIDE SEQUENCE [LARGE SCALE GENOMIC DNA]</scope>
    <source>
        <strain evidence="7 8">103v</strain>
    </source>
</reference>
<reference evidence="8" key="1">
    <citation type="submission" date="2017-05" db="EMBL/GenBank/DDBJ databases">
        <authorList>
            <person name="Lin X.B."/>
            <person name="Stothard P."/>
            <person name="Tasseva G."/>
            <person name="Walter J."/>
        </authorList>
    </citation>
    <scope>NUCLEOTIDE SEQUENCE [LARGE SCALE GENOMIC DNA]</scope>
    <source>
        <strain evidence="8">103v</strain>
    </source>
</reference>
<keyword evidence="3 6" id="KW-0812">Transmembrane</keyword>
<evidence type="ECO:0000256" key="4">
    <source>
        <dbReference type="ARBA" id="ARBA00022989"/>
    </source>
</evidence>
<feature type="transmembrane region" description="Helical" evidence="6">
    <location>
        <begin position="424"/>
        <end position="441"/>
    </location>
</feature>
<keyword evidence="4 6" id="KW-1133">Transmembrane helix</keyword>
<dbReference type="InterPro" id="IPR050833">
    <property type="entry name" value="Poly_Biosynth_Transport"/>
</dbReference>
<accession>A0A256VEQ0</accession>
<comment type="caution">
    <text evidence="7">The sequence shown here is derived from an EMBL/GenBank/DDBJ whole genome shotgun (WGS) entry which is preliminary data.</text>
</comment>
<evidence type="ECO:0000256" key="1">
    <source>
        <dbReference type="ARBA" id="ARBA00004651"/>
    </source>
</evidence>
<dbReference type="PANTHER" id="PTHR30250:SF11">
    <property type="entry name" value="O-ANTIGEN TRANSPORTER-RELATED"/>
    <property type="match status" value="1"/>
</dbReference>
<feature type="transmembrane region" description="Helical" evidence="6">
    <location>
        <begin position="133"/>
        <end position="155"/>
    </location>
</feature>
<dbReference type="EMBL" id="NGQC01000065">
    <property type="protein sequence ID" value="OYT02196.1"/>
    <property type="molecule type" value="Genomic_DNA"/>
</dbReference>
<organism evidence="7 8">
    <name type="scientific">Limosilactobacillus reuteri</name>
    <name type="common">Lactobacillus reuteri</name>
    <dbReference type="NCBI Taxonomy" id="1598"/>
    <lineage>
        <taxon>Bacteria</taxon>
        <taxon>Bacillati</taxon>
        <taxon>Bacillota</taxon>
        <taxon>Bacilli</taxon>
        <taxon>Lactobacillales</taxon>
        <taxon>Lactobacillaceae</taxon>
        <taxon>Limosilactobacillus</taxon>
    </lineage>
</organism>
<protein>
    <submittedName>
        <fullName evidence="7">Uncharacterized protein</fullName>
    </submittedName>
</protein>
<feature type="transmembrane region" description="Helical" evidence="6">
    <location>
        <begin position="317"/>
        <end position="336"/>
    </location>
</feature>
<feature type="transmembrane region" description="Helical" evidence="6">
    <location>
        <begin position="5"/>
        <end position="27"/>
    </location>
</feature>
<feature type="transmembrane region" description="Helical" evidence="6">
    <location>
        <begin position="401"/>
        <end position="418"/>
    </location>
</feature>
<feature type="transmembrane region" description="Helical" evidence="6">
    <location>
        <begin position="39"/>
        <end position="60"/>
    </location>
</feature>
<comment type="subcellular location">
    <subcellularLocation>
        <location evidence="1">Cell membrane</location>
        <topology evidence="1">Multi-pass membrane protein</topology>
    </subcellularLocation>
</comment>
<evidence type="ECO:0000313" key="8">
    <source>
        <dbReference type="Proteomes" id="UP000216122"/>
    </source>
</evidence>
<dbReference type="PANTHER" id="PTHR30250">
    <property type="entry name" value="PST FAMILY PREDICTED COLANIC ACID TRANSPORTER"/>
    <property type="match status" value="1"/>
</dbReference>
<evidence type="ECO:0000313" key="7">
    <source>
        <dbReference type="EMBL" id="OYT02196.1"/>
    </source>
</evidence>
<keyword evidence="5 6" id="KW-0472">Membrane</keyword>